<sequence length="114" mass="13110">PRAFLYRSCSNIAIDQIRRRQVQLRYAQGVIDSEANSTEELSPEREVESRQRLGIVSRAMSAMPGKRRKLLIMHRFDGLSYAEIARRVNLSESVVRKHISKALADCQKALQVQR</sequence>
<dbReference type="InterPro" id="IPR039425">
    <property type="entry name" value="RNA_pol_sigma-70-like"/>
</dbReference>
<keyword evidence="3" id="KW-0804">Transcription</keyword>
<dbReference type="InterPro" id="IPR014284">
    <property type="entry name" value="RNA_pol_sigma-70_dom"/>
</dbReference>
<dbReference type="PANTHER" id="PTHR43133">
    <property type="entry name" value="RNA POLYMERASE ECF-TYPE SIGMA FACTO"/>
    <property type="match status" value="1"/>
</dbReference>
<dbReference type="EMBL" id="LAZR01030402">
    <property type="protein sequence ID" value="KKL56715.1"/>
    <property type="molecule type" value="Genomic_DNA"/>
</dbReference>
<comment type="caution">
    <text evidence="5">The sequence shown here is derived from an EMBL/GenBank/DDBJ whole genome shotgun (WGS) entry which is preliminary data.</text>
</comment>
<dbReference type="InterPro" id="IPR036388">
    <property type="entry name" value="WH-like_DNA-bd_sf"/>
</dbReference>
<dbReference type="Pfam" id="PF08281">
    <property type="entry name" value="Sigma70_r4_2"/>
    <property type="match status" value="1"/>
</dbReference>
<name>A0A0F9FHH8_9ZZZZ</name>
<reference evidence="5" key="1">
    <citation type="journal article" date="2015" name="Nature">
        <title>Complex archaea that bridge the gap between prokaryotes and eukaryotes.</title>
        <authorList>
            <person name="Spang A."/>
            <person name="Saw J.H."/>
            <person name="Jorgensen S.L."/>
            <person name="Zaremba-Niedzwiedzka K."/>
            <person name="Martijn J."/>
            <person name="Lind A.E."/>
            <person name="van Eijk R."/>
            <person name="Schleper C."/>
            <person name="Guy L."/>
            <person name="Ettema T.J."/>
        </authorList>
    </citation>
    <scope>NUCLEOTIDE SEQUENCE</scope>
</reference>
<evidence type="ECO:0000256" key="3">
    <source>
        <dbReference type="ARBA" id="ARBA00023163"/>
    </source>
</evidence>
<keyword evidence="1" id="KW-0805">Transcription regulation</keyword>
<evidence type="ECO:0000256" key="2">
    <source>
        <dbReference type="ARBA" id="ARBA00023082"/>
    </source>
</evidence>
<feature type="non-terminal residue" evidence="5">
    <location>
        <position position="1"/>
    </location>
</feature>
<dbReference type="SUPFAM" id="SSF88659">
    <property type="entry name" value="Sigma3 and sigma4 domains of RNA polymerase sigma factors"/>
    <property type="match status" value="1"/>
</dbReference>
<dbReference type="GO" id="GO:0003677">
    <property type="term" value="F:DNA binding"/>
    <property type="evidence" value="ECO:0007669"/>
    <property type="project" value="InterPro"/>
</dbReference>
<accession>A0A0F9FHH8</accession>
<evidence type="ECO:0000313" key="5">
    <source>
        <dbReference type="EMBL" id="KKL56715.1"/>
    </source>
</evidence>
<dbReference type="InterPro" id="IPR013249">
    <property type="entry name" value="RNA_pol_sigma70_r4_t2"/>
</dbReference>
<organism evidence="5">
    <name type="scientific">marine sediment metagenome</name>
    <dbReference type="NCBI Taxonomy" id="412755"/>
    <lineage>
        <taxon>unclassified sequences</taxon>
        <taxon>metagenomes</taxon>
        <taxon>ecological metagenomes</taxon>
    </lineage>
</organism>
<dbReference type="NCBIfam" id="TIGR02937">
    <property type="entry name" value="sigma70-ECF"/>
    <property type="match status" value="1"/>
</dbReference>
<evidence type="ECO:0000256" key="1">
    <source>
        <dbReference type="ARBA" id="ARBA00023015"/>
    </source>
</evidence>
<dbReference type="AlphaFoldDB" id="A0A0F9FHH8"/>
<evidence type="ECO:0000259" key="4">
    <source>
        <dbReference type="Pfam" id="PF08281"/>
    </source>
</evidence>
<proteinExistence type="predicted"/>
<dbReference type="InterPro" id="IPR013324">
    <property type="entry name" value="RNA_pol_sigma_r3/r4-like"/>
</dbReference>
<dbReference type="PANTHER" id="PTHR43133:SF63">
    <property type="entry name" value="RNA POLYMERASE SIGMA FACTOR FECI-RELATED"/>
    <property type="match status" value="1"/>
</dbReference>
<keyword evidence="2" id="KW-0731">Sigma factor</keyword>
<feature type="domain" description="RNA polymerase sigma factor 70 region 4 type 2" evidence="4">
    <location>
        <begin position="55"/>
        <end position="106"/>
    </location>
</feature>
<gene>
    <name evidence="5" type="ORF">LCGC14_2242670</name>
</gene>
<protein>
    <recommendedName>
        <fullName evidence="4">RNA polymerase sigma factor 70 region 4 type 2 domain-containing protein</fullName>
    </recommendedName>
</protein>
<dbReference type="GO" id="GO:0006352">
    <property type="term" value="P:DNA-templated transcription initiation"/>
    <property type="evidence" value="ECO:0007669"/>
    <property type="project" value="InterPro"/>
</dbReference>
<dbReference type="GO" id="GO:0016987">
    <property type="term" value="F:sigma factor activity"/>
    <property type="evidence" value="ECO:0007669"/>
    <property type="project" value="UniProtKB-KW"/>
</dbReference>
<dbReference type="Gene3D" id="1.10.10.10">
    <property type="entry name" value="Winged helix-like DNA-binding domain superfamily/Winged helix DNA-binding domain"/>
    <property type="match status" value="1"/>
</dbReference>